<dbReference type="PANTHER" id="PTHR34365:SF7">
    <property type="entry name" value="GLYCINE-RICH DOMAIN-CONTAINING PROTEIN 1"/>
    <property type="match status" value="1"/>
</dbReference>
<dbReference type="Pfam" id="PF25334">
    <property type="entry name" value="C2_GRDP"/>
    <property type="match status" value="1"/>
</dbReference>
<evidence type="ECO:0000259" key="2">
    <source>
        <dbReference type="Pfam" id="PF25335"/>
    </source>
</evidence>
<evidence type="ECO:0000313" key="4">
    <source>
        <dbReference type="Proteomes" id="UP000595140"/>
    </source>
</evidence>
<organism evidence="3 4">
    <name type="scientific">Cuscuta campestris</name>
    <dbReference type="NCBI Taxonomy" id="132261"/>
    <lineage>
        <taxon>Eukaryota</taxon>
        <taxon>Viridiplantae</taxon>
        <taxon>Streptophyta</taxon>
        <taxon>Embryophyta</taxon>
        <taxon>Tracheophyta</taxon>
        <taxon>Spermatophyta</taxon>
        <taxon>Magnoliopsida</taxon>
        <taxon>eudicotyledons</taxon>
        <taxon>Gunneridae</taxon>
        <taxon>Pentapetalae</taxon>
        <taxon>asterids</taxon>
        <taxon>lamiids</taxon>
        <taxon>Solanales</taxon>
        <taxon>Convolvulaceae</taxon>
        <taxon>Cuscuteae</taxon>
        <taxon>Cuscuta</taxon>
        <taxon>Cuscuta subgen. Grammica</taxon>
        <taxon>Cuscuta sect. Cleistogrammica</taxon>
    </lineage>
</organism>
<dbReference type="OrthoDB" id="2684236at2759"/>
<accession>A0A484LGB3</accession>
<dbReference type="AlphaFoldDB" id="A0A484LGB3"/>
<keyword evidence="4" id="KW-1185">Reference proteome</keyword>
<feature type="domain" description="GRDP C2" evidence="1">
    <location>
        <begin position="338"/>
        <end position="462"/>
    </location>
</feature>
<sequence length="803" mass="88388">MLQVTYIMEMEQELEWNEAQRIVISVDLVTAAQQQIDFLAEVDRNRWLYEGPALHKAINRYYRCWLPLLAEHCVTPFFEGPLVVPLDCEWVWHCHRLNPVRYSSDCKRLYGTVLDSHDVASSTKGTCKWETEQVWKKLYPSEPYEMDFARALSVDEASTMSDQQHIKWGCNYDLVSAVKRQTPFFYQVSRPHMRSKLYLEGAVARYKAFLHLIRRNKERSIKCFCVPTYDIDLIWHAHQLHPNAYCKDLVKLVGLILGHDDTDSDRTKGNKLDTGFSNTTKLWEGTYGRRYWRAGAMYRGNPPLSLPIFHNDGFPSNHVKKNVDLTLHKHLKLMNLPETKVLEVMLEFTGLRNVPVQHRGRNLFVSFGKEQPDRIFGAKRRLGISSECGEKWVASFQCEANGNLFFELMDHFKTMGSVSASLEELISPASGLSMEKWLELVPDPELAISMPISLRVAISVTMPTTAPYVLRMIRSPPVSKKSGLFPLPGADKKWTRIIDEHGDEIISLQMRDSNESKGNPDSMLRQEVVAVTKSGETCTLAEFQGTEWSLIDAEWSVCYHKQGDGHEDGHLLKLFGPRIIKYFSGRKLEYQPKEHFQKQRCEDEFMTAIEFSAEAPYGKAVAMVDLKFGVINVKEKWLLLPGTLTAFILGDILRKEGYGSLSISRESWKVKCSNQGGTKTNPKLTGDNEMETQTQIHIGSDLKSSGCGGGGCGSGGCGGGGCGSCGNGGGSCGGCGAGDMKSGGCGGGGCGGHCGGGGGCGGCGAGDLRSGGCGGGGCGGHCGGGGHCSGGASDKLVVAMDSS</sequence>
<protein>
    <recommendedName>
        <fullName evidence="5">Glycine-rich domain-containing protein-like</fullName>
    </recommendedName>
</protein>
<dbReference type="InterPro" id="IPR057518">
    <property type="entry name" value="GRDP_C"/>
</dbReference>
<evidence type="ECO:0000313" key="3">
    <source>
        <dbReference type="EMBL" id="VFQ75384.1"/>
    </source>
</evidence>
<dbReference type="PANTHER" id="PTHR34365">
    <property type="entry name" value="ENOLASE (DUF1399)"/>
    <property type="match status" value="1"/>
</dbReference>
<dbReference type="Pfam" id="PF25335">
    <property type="entry name" value="GRDP_C"/>
    <property type="match status" value="1"/>
</dbReference>
<evidence type="ECO:0008006" key="5">
    <source>
        <dbReference type="Google" id="ProtNLM"/>
    </source>
</evidence>
<dbReference type="Pfam" id="PF07173">
    <property type="entry name" value="GRDP-like"/>
    <property type="match status" value="1"/>
</dbReference>
<gene>
    <name evidence="3" type="ORF">CCAM_LOCUS17160</name>
</gene>
<dbReference type="EMBL" id="OOIL02001451">
    <property type="protein sequence ID" value="VFQ75384.1"/>
    <property type="molecule type" value="Genomic_DNA"/>
</dbReference>
<evidence type="ECO:0000259" key="1">
    <source>
        <dbReference type="Pfam" id="PF25334"/>
    </source>
</evidence>
<dbReference type="InterPro" id="IPR057458">
    <property type="entry name" value="GRDP_C2"/>
</dbReference>
<feature type="domain" description="GRPD C-terminal" evidence="2">
    <location>
        <begin position="497"/>
        <end position="633"/>
    </location>
</feature>
<name>A0A484LGB3_9ASTE</name>
<dbReference type="Proteomes" id="UP000595140">
    <property type="component" value="Unassembled WGS sequence"/>
</dbReference>
<proteinExistence type="predicted"/>
<reference evidence="3 4" key="1">
    <citation type="submission" date="2018-04" db="EMBL/GenBank/DDBJ databases">
        <authorList>
            <person name="Vogel A."/>
        </authorList>
    </citation>
    <scope>NUCLEOTIDE SEQUENCE [LARGE SCALE GENOMIC DNA]</scope>
</reference>
<dbReference type="InterPro" id="IPR009836">
    <property type="entry name" value="GRDP-like"/>
</dbReference>